<evidence type="ECO:0000256" key="9">
    <source>
        <dbReference type="ARBA" id="ARBA00023224"/>
    </source>
</evidence>
<dbReference type="CDD" id="cd14966">
    <property type="entry name" value="7tmD_STE3"/>
    <property type="match status" value="1"/>
</dbReference>
<name>A0A3M6WLT6_HORWE</name>
<evidence type="ECO:0000313" key="11">
    <source>
        <dbReference type="EMBL" id="RMX79338.1"/>
    </source>
</evidence>
<feature type="transmembrane region" description="Helical" evidence="10">
    <location>
        <begin position="110"/>
        <end position="130"/>
    </location>
</feature>
<protein>
    <recommendedName>
        <fullName evidence="13">G-protein coupled receptors family 1 profile domain-containing protein</fullName>
    </recommendedName>
</protein>
<gene>
    <name evidence="11" type="ORF">D0869_08396</name>
</gene>
<dbReference type="GO" id="GO:0005886">
    <property type="term" value="C:plasma membrane"/>
    <property type="evidence" value="ECO:0007669"/>
    <property type="project" value="TreeGrafter"/>
</dbReference>
<evidence type="ECO:0000256" key="1">
    <source>
        <dbReference type="ARBA" id="ARBA00004141"/>
    </source>
</evidence>
<comment type="similarity">
    <text evidence="2">Belongs to the G-protein coupled receptor 4 family.</text>
</comment>
<evidence type="ECO:0000256" key="7">
    <source>
        <dbReference type="ARBA" id="ARBA00023136"/>
    </source>
</evidence>
<evidence type="ECO:0000256" key="2">
    <source>
        <dbReference type="ARBA" id="ARBA00011085"/>
    </source>
</evidence>
<keyword evidence="7 10" id="KW-0472">Membrane</keyword>
<evidence type="ECO:0000256" key="5">
    <source>
        <dbReference type="ARBA" id="ARBA00022989"/>
    </source>
</evidence>
<evidence type="ECO:0000313" key="12">
    <source>
        <dbReference type="Proteomes" id="UP000281245"/>
    </source>
</evidence>
<evidence type="ECO:0000256" key="4">
    <source>
        <dbReference type="ARBA" id="ARBA00022692"/>
    </source>
</evidence>
<dbReference type="GO" id="GO:0000750">
    <property type="term" value="P:pheromone-dependent signal transduction involved in conjugation with cellular fusion"/>
    <property type="evidence" value="ECO:0007669"/>
    <property type="project" value="TreeGrafter"/>
</dbReference>
<dbReference type="Pfam" id="PF02076">
    <property type="entry name" value="STE3"/>
    <property type="match status" value="1"/>
</dbReference>
<keyword evidence="3" id="KW-0589">Pheromone response</keyword>
<dbReference type="GO" id="GO:0004932">
    <property type="term" value="F:mating-type factor pheromone receptor activity"/>
    <property type="evidence" value="ECO:0007669"/>
    <property type="project" value="InterPro"/>
</dbReference>
<evidence type="ECO:0000256" key="10">
    <source>
        <dbReference type="SAM" id="Phobius"/>
    </source>
</evidence>
<dbReference type="OrthoDB" id="2874149at2759"/>
<dbReference type="EMBL" id="QWIJ01000723">
    <property type="protein sequence ID" value="RMX79338.1"/>
    <property type="molecule type" value="Genomic_DNA"/>
</dbReference>
<organism evidence="11 12">
    <name type="scientific">Hortaea werneckii</name>
    <name type="common">Black yeast</name>
    <name type="synonym">Cladosporium werneckii</name>
    <dbReference type="NCBI Taxonomy" id="91943"/>
    <lineage>
        <taxon>Eukaryota</taxon>
        <taxon>Fungi</taxon>
        <taxon>Dikarya</taxon>
        <taxon>Ascomycota</taxon>
        <taxon>Pezizomycotina</taxon>
        <taxon>Dothideomycetes</taxon>
        <taxon>Dothideomycetidae</taxon>
        <taxon>Mycosphaerellales</taxon>
        <taxon>Teratosphaeriaceae</taxon>
        <taxon>Hortaea</taxon>
    </lineage>
</organism>
<keyword evidence="5 10" id="KW-1133">Transmembrane helix</keyword>
<dbReference type="InterPro" id="IPR001499">
    <property type="entry name" value="GPCR_STE3"/>
</dbReference>
<comment type="subcellular location">
    <subcellularLocation>
        <location evidence="1">Membrane</location>
        <topology evidence="1">Multi-pass membrane protein</topology>
    </subcellularLocation>
</comment>
<feature type="transmembrane region" description="Helical" evidence="10">
    <location>
        <begin position="192"/>
        <end position="221"/>
    </location>
</feature>
<feature type="transmembrane region" description="Helical" evidence="10">
    <location>
        <begin position="34"/>
        <end position="54"/>
    </location>
</feature>
<evidence type="ECO:0000256" key="8">
    <source>
        <dbReference type="ARBA" id="ARBA00023170"/>
    </source>
</evidence>
<reference evidence="11 12" key="1">
    <citation type="journal article" date="2018" name="BMC Genomics">
        <title>Genomic evidence for intraspecific hybridization in a clonal and extremely halotolerant yeast.</title>
        <authorList>
            <person name="Gostincar C."/>
            <person name="Stajich J.E."/>
            <person name="Zupancic J."/>
            <person name="Zalar P."/>
            <person name="Gunde-Cimerman N."/>
        </authorList>
    </citation>
    <scope>NUCLEOTIDE SEQUENCE [LARGE SCALE GENOMIC DNA]</scope>
    <source>
        <strain evidence="11 12">EXF-6656</strain>
    </source>
</reference>
<keyword evidence="4 10" id="KW-0812">Transmembrane</keyword>
<dbReference type="PRINTS" id="PR00899">
    <property type="entry name" value="GPCRSTE3"/>
</dbReference>
<keyword evidence="8" id="KW-0675">Receptor</keyword>
<dbReference type="AlphaFoldDB" id="A0A3M6WLT6"/>
<dbReference type="PANTHER" id="PTHR28097:SF1">
    <property type="entry name" value="PHEROMONE A FACTOR RECEPTOR"/>
    <property type="match status" value="1"/>
</dbReference>
<dbReference type="VEuPathDB" id="FungiDB:BTJ68_02769"/>
<evidence type="ECO:0008006" key="13">
    <source>
        <dbReference type="Google" id="ProtNLM"/>
    </source>
</evidence>
<feature type="transmembrane region" description="Helical" evidence="10">
    <location>
        <begin position="242"/>
        <end position="264"/>
    </location>
</feature>
<proteinExistence type="inferred from homology"/>
<comment type="caution">
    <text evidence="11">The sequence shown here is derived from an EMBL/GenBank/DDBJ whole genome shotgun (WGS) entry which is preliminary data.</text>
</comment>
<dbReference type="PANTHER" id="PTHR28097">
    <property type="entry name" value="PHEROMONE A FACTOR RECEPTOR"/>
    <property type="match status" value="1"/>
</dbReference>
<keyword evidence="6" id="KW-0297">G-protein coupled receptor</keyword>
<evidence type="ECO:0000256" key="6">
    <source>
        <dbReference type="ARBA" id="ARBA00023040"/>
    </source>
</evidence>
<evidence type="ECO:0000256" key="3">
    <source>
        <dbReference type="ARBA" id="ARBA00022507"/>
    </source>
</evidence>
<accession>A0A3M6WLT6</accession>
<feature type="transmembrane region" description="Helical" evidence="10">
    <location>
        <begin position="151"/>
        <end position="172"/>
    </location>
</feature>
<feature type="transmembrane region" description="Helical" evidence="10">
    <location>
        <begin position="303"/>
        <end position="319"/>
    </location>
</feature>
<keyword evidence="9" id="KW-0807">Transducer</keyword>
<dbReference type="Proteomes" id="UP000281245">
    <property type="component" value="Unassembled WGS sequence"/>
</dbReference>
<sequence>MLAQSSLKHVKGMAPTSTIFARAAEPAGSKPEELVYTSAIVLAFFSLLVIFLIIPPLVQHWRNRNIGATLCVFYAMIMNLMAFINAVLWPNDDFEHWYNGKGLCDVEVKLQIAWSVAAPATLVCVLRALANAMDTDRLRLNKTKAQRWRGYAIDLTLCVGIPLLSMLFHFIVQSNRYFLYGISGCVPSASQTYLTVGLIYIPPLLLVLVDAYFALLILYRLCRYRRTFSIILAHNDTTKSRFLRLYILCIVWLLAIIPLSSWTLSVNVGSQQGNYNWVETHDYSKWNDIAMIRSDGDIVFDRFIWLGCGIMVFLTFGFGKEAVSMYRNGLLAVGLGRLFPGLGSDHDRSHITVFGSIGSLGSKTKLYFTRKSSAVSSWQTQSWQTDTSASNAIPDRPMFSPKNQTFFDPVTEDNSNVSVVGGAPAAGQRQSKLGRVTSLFKSCTTPDKQSSEGMNLDYVGGETLAGNADGANVRIPSSALDGTAAGGIEVIVKKEVRQSSETAETLPAKTYDGV</sequence>
<feature type="transmembrane region" description="Helical" evidence="10">
    <location>
        <begin position="66"/>
        <end position="90"/>
    </location>
</feature>